<sequence>MIASTTPPLPRVSRLVPASLLSLTASATEPTRSWRLAQGPLTLLLDSRSLTQDRIHCQQQFETSGGRPRNIHEGQLFVLRHLNNRVAVEQLVSPHTHSRSRRVCGSFCLRNSYKAAAQPDS</sequence>
<organism evidence="1 2">
    <name type="scientific">Ophiocordyceps sinensis</name>
    <dbReference type="NCBI Taxonomy" id="72228"/>
    <lineage>
        <taxon>Eukaryota</taxon>
        <taxon>Fungi</taxon>
        <taxon>Dikarya</taxon>
        <taxon>Ascomycota</taxon>
        <taxon>Pezizomycotina</taxon>
        <taxon>Sordariomycetes</taxon>
        <taxon>Hypocreomycetidae</taxon>
        <taxon>Hypocreales</taxon>
        <taxon>Ophiocordycipitaceae</taxon>
        <taxon>Ophiocordyceps</taxon>
    </lineage>
</organism>
<protein>
    <submittedName>
        <fullName evidence="1">Uncharacterized protein</fullName>
    </submittedName>
</protein>
<gene>
    <name evidence="1" type="ORF">G6O67_002740</name>
</gene>
<reference evidence="1 2" key="1">
    <citation type="journal article" date="2020" name="Genome Biol. Evol.">
        <title>A new high-quality draft genome assembly of the Chinese cordyceps Ophiocordyceps sinensis.</title>
        <authorList>
            <person name="Shu R."/>
            <person name="Zhang J."/>
            <person name="Meng Q."/>
            <person name="Zhang H."/>
            <person name="Zhou G."/>
            <person name="Li M."/>
            <person name="Wu P."/>
            <person name="Zhao Y."/>
            <person name="Chen C."/>
            <person name="Qin Q."/>
        </authorList>
    </citation>
    <scope>NUCLEOTIDE SEQUENCE [LARGE SCALE GENOMIC DNA]</scope>
    <source>
        <strain evidence="1 2">IOZ07</strain>
    </source>
</reference>
<keyword evidence="2" id="KW-1185">Reference proteome</keyword>
<evidence type="ECO:0000313" key="1">
    <source>
        <dbReference type="EMBL" id="KAF4510892.1"/>
    </source>
</evidence>
<comment type="caution">
    <text evidence="1">The sequence shown here is derived from an EMBL/GenBank/DDBJ whole genome shotgun (WGS) entry which is preliminary data.</text>
</comment>
<dbReference type="EMBL" id="JAAVMX010000003">
    <property type="protein sequence ID" value="KAF4510892.1"/>
    <property type="molecule type" value="Genomic_DNA"/>
</dbReference>
<dbReference type="Proteomes" id="UP000557566">
    <property type="component" value="Unassembled WGS sequence"/>
</dbReference>
<accession>A0A8H4PUW0</accession>
<dbReference type="AlphaFoldDB" id="A0A8H4PUW0"/>
<evidence type="ECO:0000313" key="2">
    <source>
        <dbReference type="Proteomes" id="UP000557566"/>
    </source>
</evidence>
<proteinExistence type="predicted"/>
<name>A0A8H4PUW0_9HYPO</name>